<organism evidence="2">
    <name type="scientific">bioreactor metagenome</name>
    <dbReference type="NCBI Taxonomy" id="1076179"/>
    <lineage>
        <taxon>unclassified sequences</taxon>
        <taxon>metagenomes</taxon>
        <taxon>ecological metagenomes</taxon>
    </lineage>
</organism>
<dbReference type="PANTHER" id="PTHR10587:SF128">
    <property type="entry name" value="POLYSACCHARIDE DEACETYLASE PDAB-RELATED"/>
    <property type="match status" value="1"/>
</dbReference>
<dbReference type="GO" id="GO:0016810">
    <property type="term" value="F:hydrolase activity, acting on carbon-nitrogen (but not peptide) bonds"/>
    <property type="evidence" value="ECO:0007669"/>
    <property type="project" value="InterPro"/>
</dbReference>
<dbReference type="PROSITE" id="PS51677">
    <property type="entry name" value="NODB"/>
    <property type="match status" value="1"/>
</dbReference>
<protein>
    <submittedName>
        <fullName evidence="2">Peptidoglycan-N-acetylmuramic acid deacetylase PdaA</fullName>
        <ecNumber evidence="2">3.5.1.-</ecNumber>
    </submittedName>
</protein>
<feature type="domain" description="NodB homology" evidence="1">
    <location>
        <begin position="59"/>
        <end position="197"/>
    </location>
</feature>
<dbReference type="Pfam" id="PF01522">
    <property type="entry name" value="Polysacc_deac_1"/>
    <property type="match status" value="1"/>
</dbReference>
<accession>A0A645A284</accession>
<comment type="caution">
    <text evidence="2">The sequence shown here is derived from an EMBL/GenBank/DDBJ whole genome shotgun (WGS) entry which is preliminary data.</text>
</comment>
<gene>
    <name evidence="2" type="primary">pdaA_7</name>
    <name evidence="2" type="ORF">SDC9_93850</name>
</gene>
<evidence type="ECO:0000259" key="1">
    <source>
        <dbReference type="PROSITE" id="PS51677"/>
    </source>
</evidence>
<dbReference type="PANTHER" id="PTHR10587">
    <property type="entry name" value="GLYCOSYL TRANSFERASE-RELATED"/>
    <property type="match status" value="1"/>
</dbReference>
<dbReference type="InterPro" id="IPR002509">
    <property type="entry name" value="NODB_dom"/>
</dbReference>
<dbReference type="InterPro" id="IPR011330">
    <property type="entry name" value="Glyco_hydro/deAcase_b/a-brl"/>
</dbReference>
<dbReference type="AlphaFoldDB" id="A0A645A284"/>
<reference evidence="2" key="1">
    <citation type="submission" date="2019-08" db="EMBL/GenBank/DDBJ databases">
        <authorList>
            <person name="Kucharzyk K."/>
            <person name="Murdoch R.W."/>
            <person name="Higgins S."/>
            <person name="Loffler F."/>
        </authorList>
    </citation>
    <scope>NUCLEOTIDE SEQUENCE</scope>
</reference>
<evidence type="ECO:0000313" key="2">
    <source>
        <dbReference type="EMBL" id="MPM47142.1"/>
    </source>
</evidence>
<dbReference type="Gene3D" id="3.20.20.370">
    <property type="entry name" value="Glycoside hydrolase/deacetylase"/>
    <property type="match status" value="1"/>
</dbReference>
<dbReference type="InterPro" id="IPR050248">
    <property type="entry name" value="Polysacc_deacetylase_ArnD"/>
</dbReference>
<sequence>MIIKAIKLTKKKVVTVAVLALFAVVAVSAAPPAAKAVFSAAVAKNERLLPIYCVETDKPQIAISFDAAWGADDTDMLLEILKENDVKATFFMCGYWVTKYPTEVQKIAAAGHDLGNHSATHPHMSQLNSEQIAEELTTTGDKVKELTGVDMSLFRAPFGEYTNEVISTAKECGYYTIQWDVDTLDTNIQYKSLGFFH</sequence>
<dbReference type="EC" id="3.5.1.-" evidence="2"/>
<name>A0A645A284_9ZZZZ</name>
<dbReference type="GO" id="GO:0016020">
    <property type="term" value="C:membrane"/>
    <property type="evidence" value="ECO:0007669"/>
    <property type="project" value="TreeGrafter"/>
</dbReference>
<dbReference type="EMBL" id="VSSQ01011556">
    <property type="protein sequence ID" value="MPM47142.1"/>
    <property type="molecule type" value="Genomic_DNA"/>
</dbReference>
<dbReference type="SUPFAM" id="SSF88713">
    <property type="entry name" value="Glycoside hydrolase/deacetylase"/>
    <property type="match status" value="1"/>
</dbReference>
<keyword evidence="2" id="KW-0378">Hydrolase</keyword>
<dbReference type="GO" id="GO:0005975">
    <property type="term" value="P:carbohydrate metabolic process"/>
    <property type="evidence" value="ECO:0007669"/>
    <property type="project" value="InterPro"/>
</dbReference>
<dbReference type="CDD" id="cd10917">
    <property type="entry name" value="CE4_NodB_like_6s_7s"/>
    <property type="match status" value="1"/>
</dbReference>
<proteinExistence type="predicted"/>